<dbReference type="InterPro" id="IPR009030">
    <property type="entry name" value="Growth_fac_rcpt_cys_sf"/>
</dbReference>
<evidence type="ECO:0000256" key="9">
    <source>
        <dbReference type="PROSITE-ProRule" id="PRU00076"/>
    </source>
</evidence>
<evidence type="ECO:0000256" key="1">
    <source>
        <dbReference type="ARBA" id="ARBA00022527"/>
    </source>
</evidence>
<evidence type="ECO:0000256" key="8">
    <source>
        <dbReference type="ARBA" id="ARBA00023157"/>
    </source>
</evidence>
<dbReference type="OrthoDB" id="1274149at2759"/>
<dbReference type="PROSITE" id="PS50026">
    <property type="entry name" value="EGF_3"/>
    <property type="match status" value="2"/>
</dbReference>
<dbReference type="GO" id="GO:0005509">
    <property type="term" value="F:calcium ion binding"/>
    <property type="evidence" value="ECO:0007669"/>
    <property type="project" value="InterPro"/>
</dbReference>
<dbReference type="SUPFAM" id="SSF56112">
    <property type="entry name" value="Protein kinase-like (PK-like)"/>
    <property type="match status" value="1"/>
</dbReference>
<organism evidence="11 12">
    <name type="scientific">Anisodus acutangulus</name>
    <dbReference type="NCBI Taxonomy" id="402998"/>
    <lineage>
        <taxon>Eukaryota</taxon>
        <taxon>Viridiplantae</taxon>
        <taxon>Streptophyta</taxon>
        <taxon>Embryophyta</taxon>
        <taxon>Tracheophyta</taxon>
        <taxon>Spermatophyta</taxon>
        <taxon>Magnoliopsida</taxon>
        <taxon>eudicotyledons</taxon>
        <taxon>Gunneridae</taxon>
        <taxon>Pentapetalae</taxon>
        <taxon>asterids</taxon>
        <taxon>lamiids</taxon>
        <taxon>Solanales</taxon>
        <taxon>Solanaceae</taxon>
        <taxon>Solanoideae</taxon>
        <taxon>Hyoscyameae</taxon>
        <taxon>Anisodus</taxon>
    </lineage>
</organism>
<evidence type="ECO:0000256" key="2">
    <source>
        <dbReference type="ARBA" id="ARBA00022536"/>
    </source>
</evidence>
<dbReference type="SMART" id="SM00181">
    <property type="entry name" value="EGF"/>
    <property type="match status" value="2"/>
</dbReference>
<feature type="domain" description="EGF-like" evidence="10">
    <location>
        <begin position="65"/>
        <end position="109"/>
    </location>
</feature>
<gene>
    <name evidence="11" type="ORF">K7X08_007102</name>
</gene>
<keyword evidence="12" id="KW-1185">Reference proteome</keyword>
<keyword evidence="4" id="KW-0732">Signal</keyword>
<evidence type="ECO:0000313" key="12">
    <source>
        <dbReference type="Proteomes" id="UP001152561"/>
    </source>
</evidence>
<keyword evidence="3" id="KW-0808">Transferase</keyword>
<dbReference type="SMART" id="SM00179">
    <property type="entry name" value="EGF_CA"/>
    <property type="match status" value="2"/>
</dbReference>
<keyword evidence="2 9" id="KW-0245">EGF-like domain</keyword>
<keyword evidence="8" id="KW-1015">Disulfide bond</keyword>
<dbReference type="PANTHER" id="PTHR27005">
    <property type="entry name" value="WALL-ASSOCIATED RECEPTOR KINASE-LIKE 21"/>
    <property type="match status" value="1"/>
</dbReference>
<dbReference type="Gene3D" id="1.10.510.10">
    <property type="entry name" value="Transferase(Phosphotransferase) domain 1"/>
    <property type="match status" value="1"/>
</dbReference>
<dbReference type="CDD" id="cd00054">
    <property type="entry name" value="EGF_CA"/>
    <property type="match status" value="2"/>
</dbReference>
<dbReference type="InterPro" id="IPR045274">
    <property type="entry name" value="WAK-like"/>
</dbReference>
<evidence type="ECO:0000313" key="11">
    <source>
        <dbReference type="EMBL" id="KAJ8533778.1"/>
    </source>
</evidence>
<comment type="caution">
    <text evidence="9">Lacks conserved residue(s) required for the propagation of feature annotation.</text>
</comment>
<keyword evidence="7" id="KW-0067">ATP-binding</keyword>
<dbReference type="Gene3D" id="2.10.25.10">
    <property type="entry name" value="Laminin"/>
    <property type="match status" value="2"/>
</dbReference>
<dbReference type="PROSITE" id="PS00010">
    <property type="entry name" value="ASX_HYDROXYL"/>
    <property type="match status" value="1"/>
</dbReference>
<evidence type="ECO:0000259" key="10">
    <source>
        <dbReference type="PROSITE" id="PS50026"/>
    </source>
</evidence>
<keyword evidence="6" id="KW-0547">Nucleotide-binding</keyword>
<dbReference type="GO" id="GO:0004674">
    <property type="term" value="F:protein serine/threonine kinase activity"/>
    <property type="evidence" value="ECO:0007669"/>
    <property type="project" value="UniProtKB-KW"/>
</dbReference>
<dbReference type="InterPro" id="IPR000742">
    <property type="entry name" value="EGF"/>
</dbReference>
<evidence type="ECO:0000256" key="7">
    <source>
        <dbReference type="ARBA" id="ARBA00022840"/>
    </source>
</evidence>
<dbReference type="AlphaFoldDB" id="A0A9Q1QZL4"/>
<dbReference type="EMBL" id="JAJAGQ010000019">
    <property type="protein sequence ID" value="KAJ8533778.1"/>
    <property type="molecule type" value="Genomic_DNA"/>
</dbReference>
<dbReference type="SUPFAM" id="SSF57184">
    <property type="entry name" value="Growth factor receptor domain"/>
    <property type="match status" value="1"/>
</dbReference>
<reference evidence="12" key="1">
    <citation type="journal article" date="2023" name="Proc. Natl. Acad. Sci. U.S.A.">
        <title>Genomic and structural basis for evolution of tropane alkaloid biosynthesis.</title>
        <authorList>
            <person name="Wanga Y.-J."/>
            <person name="Taina T."/>
            <person name="Yua J.-Y."/>
            <person name="Lia J."/>
            <person name="Xua B."/>
            <person name="Chenc J."/>
            <person name="D'Auriad J.C."/>
            <person name="Huanga J.-P."/>
            <person name="Huanga S.-X."/>
        </authorList>
    </citation>
    <scope>NUCLEOTIDE SEQUENCE [LARGE SCALE GENOMIC DNA]</scope>
    <source>
        <strain evidence="12">cv. KIB-2019</strain>
    </source>
</reference>
<protein>
    <recommendedName>
        <fullName evidence="10">EGF-like domain-containing protein</fullName>
    </recommendedName>
</protein>
<dbReference type="PROSITE" id="PS01187">
    <property type="entry name" value="EGF_CA"/>
    <property type="match status" value="1"/>
</dbReference>
<dbReference type="GO" id="GO:0005524">
    <property type="term" value="F:ATP binding"/>
    <property type="evidence" value="ECO:0007669"/>
    <property type="project" value="UniProtKB-KW"/>
</dbReference>
<keyword evidence="5" id="KW-0677">Repeat</keyword>
<evidence type="ECO:0000256" key="6">
    <source>
        <dbReference type="ARBA" id="ARBA00022741"/>
    </source>
</evidence>
<dbReference type="FunFam" id="2.10.25.10:FF:000038">
    <property type="entry name" value="Fibrillin 2"/>
    <property type="match status" value="1"/>
</dbReference>
<dbReference type="InterPro" id="IPR018097">
    <property type="entry name" value="EGF_Ca-bd_CS"/>
</dbReference>
<evidence type="ECO:0000256" key="5">
    <source>
        <dbReference type="ARBA" id="ARBA00022737"/>
    </source>
</evidence>
<evidence type="ECO:0000256" key="4">
    <source>
        <dbReference type="ARBA" id="ARBA00022729"/>
    </source>
</evidence>
<feature type="domain" description="EGF-like" evidence="10">
    <location>
        <begin position="110"/>
        <end position="147"/>
    </location>
</feature>
<dbReference type="InterPro" id="IPR001881">
    <property type="entry name" value="EGF-like_Ca-bd_dom"/>
</dbReference>
<keyword evidence="1" id="KW-0723">Serine/threonine-protein kinase</keyword>
<sequence>MATAINNSSDSLYSPCGYAFLGETHRFHFRGVNDLSDDTFLNRTKASVPIVLDWAIGTGTLTCMETQLSFYNACKNNSECVDSDTGHGGYRCSCKPDFQGNPYLTPGCQDIDECADPRTNSCEKNCTNTPGSFYCSCPNGYTGDGKNDSRGCIAPSSEFLWIKFSVGTLSLPTYCYTAKVADFGASRLIPLDQTHVATLVQGLKPLSRDRNDEQKNFADHFVSSVNNNRLLQILDRPVLREGNFEQLQKMAELVKSCLQLHGEDSPTMKEVATKIEGLRKLKWNLLV</sequence>
<dbReference type="InterPro" id="IPR011009">
    <property type="entry name" value="Kinase-like_dom_sf"/>
</dbReference>
<proteinExistence type="predicted"/>
<dbReference type="Proteomes" id="UP001152561">
    <property type="component" value="Unassembled WGS sequence"/>
</dbReference>
<dbReference type="InterPro" id="IPR000152">
    <property type="entry name" value="EGF-type_Asp/Asn_hydroxyl_site"/>
</dbReference>
<dbReference type="InterPro" id="IPR049883">
    <property type="entry name" value="NOTCH1_EGF-like"/>
</dbReference>
<dbReference type="GO" id="GO:0007166">
    <property type="term" value="P:cell surface receptor signaling pathway"/>
    <property type="evidence" value="ECO:0007669"/>
    <property type="project" value="InterPro"/>
</dbReference>
<dbReference type="GO" id="GO:0005886">
    <property type="term" value="C:plasma membrane"/>
    <property type="evidence" value="ECO:0007669"/>
    <property type="project" value="TreeGrafter"/>
</dbReference>
<evidence type="ECO:0000256" key="3">
    <source>
        <dbReference type="ARBA" id="ARBA00022679"/>
    </source>
</evidence>
<name>A0A9Q1QZL4_9SOLA</name>
<accession>A0A9Q1QZL4</accession>
<keyword evidence="1" id="KW-0418">Kinase</keyword>
<dbReference type="Pfam" id="PF07645">
    <property type="entry name" value="EGF_CA"/>
    <property type="match status" value="1"/>
</dbReference>
<dbReference type="PANTHER" id="PTHR27005:SF455">
    <property type="entry name" value="WALL-ASSOCIATED RECEPTOR KINASE 5-LIKE"/>
    <property type="match status" value="1"/>
</dbReference>
<comment type="caution">
    <text evidence="11">The sequence shown here is derived from an EMBL/GenBank/DDBJ whole genome shotgun (WGS) entry which is preliminary data.</text>
</comment>